<evidence type="ECO:0000313" key="3">
    <source>
        <dbReference type="Proteomes" id="UP001314229"/>
    </source>
</evidence>
<accession>A0AAV1ND18</accession>
<dbReference type="AlphaFoldDB" id="A0AAV1ND18"/>
<sequence>MASLRVILCNTVLVLIIISPWACSSVQSPTRGAFGSVGEVLEAAWPCCAPSFPLRRVPGTACTTGKPSLTMRLPAQPTPCLNRAGGCHVMLNTHTQEGLLVHTNTHTHISIRPTPGGFDTCLEDAVEVCL</sequence>
<reference evidence="2 3" key="1">
    <citation type="submission" date="2024-01" db="EMBL/GenBank/DDBJ databases">
        <authorList>
            <person name="Alioto T."/>
            <person name="Alioto T."/>
            <person name="Gomez Garrido J."/>
        </authorList>
    </citation>
    <scope>NUCLEOTIDE SEQUENCE [LARGE SCALE GENOMIC DNA]</scope>
</reference>
<feature type="signal peptide" evidence="1">
    <location>
        <begin position="1"/>
        <end position="24"/>
    </location>
</feature>
<gene>
    <name evidence="2" type="ORF">FSCOSCO3_A016050</name>
</gene>
<keyword evidence="3" id="KW-1185">Reference proteome</keyword>
<comment type="caution">
    <text evidence="2">The sequence shown here is derived from an EMBL/GenBank/DDBJ whole genome shotgun (WGS) entry which is preliminary data.</text>
</comment>
<protein>
    <submittedName>
        <fullName evidence="2">Unnamed protein product</fullName>
    </submittedName>
</protein>
<dbReference type="EMBL" id="CAWUFR010000027">
    <property type="protein sequence ID" value="CAK6956923.1"/>
    <property type="molecule type" value="Genomic_DNA"/>
</dbReference>
<organism evidence="2 3">
    <name type="scientific">Scomber scombrus</name>
    <name type="common">Atlantic mackerel</name>
    <name type="synonym">Scomber vernalis</name>
    <dbReference type="NCBI Taxonomy" id="13677"/>
    <lineage>
        <taxon>Eukaryota</taxon>
        <taxon>Metazoa</taxon>
        <taxon>Chordata</taxon>
        <taxon>Craniata</taxon>
        <taxon>Vertebrata</taxon>
        <taxon>Euteleostomi</taxon>
        <taxon>Actinopterygii</taxon>
        <taxon>Neopterygii</taxon>
        <taxon>Teleostei</taxon>
        <taxon>Neoteleostei</taxon>
        <taxon>Acanthomorphata</taxon>
        <taxon>Pelagiaria</taxon>
        <taxon>Scombriformes</taxon>
        <taxon>Scombridae</taxon>
        <taxon>Scomber</taxon>
    </lineage>
</organism>
<feature type="chain" id="PRO_5043516671" evidence="1">
    <location>
        <begin position="25"/>
        <end position="130"/>
    </location>
</feature>
<name>A0AAV1ND18_SCOSC</name>
<keyword evidence="1" id="KW-0732">Signal</keyword>
<dbReference type="Proteomes" id="UP001314229">
    <property type="component" value="Unassembled WGS sequence"/>
</dbReference>
<evidence type="ECO:0000256" key="1">
    <source>
        <dbReference type="SAM" id="SignalP"/>
    </source>
</evidence>
<proteinExistence type="predicted"/>
<evidence type="ECO:0000313" key="2">
    <source>
        <dbReference type="EMBL" id="CAK6956923.1"/>
    </source>
</evidence>